<dbReference type="PANTHER" id="PTHR36773:SF1">
    <property type="entry name" value="EXPRESSED PROTEIN"/>
    <property type="match status" value="1"/>
</dbReference>
<keyword evidence="2" id="KW-1185">Reference proteome</keyword>
<evidence type="ECO:0000313" key="1">
    <source>
        <dbReference type="EMBL" id="MED6106780.1"/>
    </source>
</evidence>
<accession>A0ABU6Q4M3</accession>
<evidence type="ECO:0000313" key="2">
    <source>
        <dbReference type="Proteomes" id="UP001341840"/>
    </source>
</evidence>
<dbReference type="Proteomes" id="UP001341840">
    <property type="component" value="Unassembled WGS sequence"/>
</dbReference>
<sequence>MPTTMVMDSPSPNNLDDYSASSTVITFDCPIPLIRGPLPAGPLDRPSLGSHVLAFRDAHAWASAYRSCELKIVKQCEEGARIGCAIRSSSLCKPPWWKALLGFKPSDLKERELCEECEMANCFVEAKEKCVGFAKDKCLVPFRDARIRVKERHFDSKGAVRLIHWASMPERTLWVISAMGFGAELGATNRRAGELVGYDDCVKCILGEQEQSAEN</sequence>
<protein>
    <submittedName>
        <fullName evidence="1">Uncharacterized protein</fullName>
    </submittedName>
</protein>
<name>A0ABU6Q4M3_9FABA</name>
<gene>
    <name evidence="1" type="ORF">PIB30_007810</name>
</gene>
<comment type="caution">
    <text evidence="1">The sequence shown here is derived from an EMBL/GenBank/DDBJ whole genome shotgun (WGS) entry which is preliminary data.</text>
</comment>
<reference evidence="1 2" key="1">
    <citation type="journal article" date="2023" name="Plants (Basel)">
        <title>Bridging the Gap: Combining Genomics and Transcriptomics Approaches to Understand Stylosanthes scabra, an Orphan Legume from the Brazilian Caatinga.</title>
        <authorList>
            <person name="Ferreira-Neto J.R.C."/>
            <person name="da Silva M.D."/>
            <person name="Binneck E."/>
            <person name="de Melo N.F."/>
            <person name="da Silva R.H."/>
            <person name="de Melo A.L.T.M."/>
            <person name="Pandolfi V."/>
            <person name="Bustamante F.O."/>
            <person name="Brasileiro-Vidal A.C."/>
            <person name="Benko-Iseppon A.M."/>
        </authorList>
    </citation>
    <scope>NUCLEOTIDE SEQUENCE [LARGE SCALE GENOMIC DNA]</scope>
    <source>
        <tissue evidence="1">Leaves</tissue>
    </source>
</reference>
<dbReference type="PANTHER" id="PTHR36773">
    <property type="entry name" value="EXPRESSED PROTEIN"/>
    <property type="match status" value="1"/>
</dbReference>
<organism evidence="1 2">
    <name type="scientific">Stylosanthes scabra</name>
    <dbReference type="NCBI Taxonomy" id="79078"/>
    <lineage>
        <taxon>Eukaryota</taxon>
        <taxon>Viridiplantae</taxon>
        <taxon>Streptophyta</taxon>
        <taxon>Embryophyta</taxon>
        <taxon>Tracheophyta</taxon>
        <taxon>Spermatophyta</taxon>
        <taxon>Magnoliopsida</taxon>
        <taxon>eudicotyledons</taxon>
        <taxon>Gunneridae</taxon>
        <taxon>Pentapetalae</taxon>
        <taxon>rosids</taxon>
        <taxon>fabids</taxon>
        <taxon>Fabales</taxon>
        <taxon>Fabaceae</taxon>
        <taxon>Papilionoideae</taxon>
        <taxon>50 kb inversion clade</taxon>
        <taxon>dalbergioids sensu lato</taxon>
        <taxon>Dalbergieae</taxon>
        <taxon>Pterocarpus clade</taxon>
        <taxon>Stylosanthes</taxon>
    </lineage>
</organism>
<dbReference type="EMBL" id="JASCZI010000017">
    <property type="protein sequence ID" value="MED6106780.1"/>
    <property type="molecule type" value="Genomic_DNA"/>
</dbReference>
<proteinExistence type="predicted"/>